<dbReference type="RefSeq" id="WP_377304207.1">
    <property type="nucleotide sequence ID" value="NZ_CP180191.1"/>
</dbReference>
<dbReference type="EMBL" id="JBHRTI010000004">
    <property type="protein sequence ID" value="MFC3148359.1"/>
    <property type="molecule type" value="Genomic_DNA"/>
</dbReference>
<protein>
    <recommendedName>
        <fullName evidence="3">Cyclophilin TM1367-like domain-containing protein</fullName>
    </recommendedName>
</protein>
<sequence length="133" mass="14901">MRIHVVLQDGTHIEVEELCLSVTYVGLLEGEPDSARTRLEKEDCIDWARRIEPADLPVTCFGPEWGQAGTTRLPPVRFAAMVTSEQPVDSVHLLSWAKIAWFGTLDATVPIQDVLRRSLSSLAWRKVAKGYDI</sequence>
<organism evidence="1 2">
    <name type="scientific">Piscinibacterium candidicorallinum</name>
    <dbReference type="NCBI Taxonomy" id="1793872"/>
    <lineage>
        <taxon>Bacteria</taxon>
        <taxon>Pseudomonadati</taxon>
        <taxon>Pseudomonadota</taxon>
        <taxon>Betaproteobacteria</taxon>
        <taxon>Burkholderiales</taxon>
        <taxon>Piscinibacterium</taxon>
    </lineage>
</organism>
<keyword evidence="2" id="KW-1185">Reference proteome</keyword>
<evidence type="ECO:0008006" key="3">
    <source>
        <dbReference type="Google" id="ProtNLM"/>
    </source>
</evidence>
<gene>
    <name evidence="1" type="ORF">ACFOEN_12080</name>
</gene>
<proteinExistence type="predicted"/>
<accession>A0ABV7H762</accession>
<reference evidence="2" key="1">
    <citation type="journal article" date="2019" name="Int. J. Syst. Evol. Microbiol.">
        <title>The Global Catalogue of Microorganisms (GCM) 10K type strain sequencing project: providing services to taxonomists for standard genome sequencing and annotation.</title>
        <authorList>
            <consortium name="The Broad Institute Genomics Platform"/>
            <consortium name="The Broad Institute Genome Sequencing Center for Infectious Disease"/>
            <person name="Wu L."/>
            <person name="Ma J."/>
        </authorList>
    </citation>
    <scope>NUCLEOTIDE SEQUENCE [LARGE SCALE GENOMIC DNA]</scope>
    <source>
        <strain evidence="2">KCTC 52168</strain>
    </source>
</reference>
<dbReference type="Proteomes" id="UP001595556">
    <property type="component" value="Unassembled WGS sequence"/>
</dbReference>
<evidence type="ECO:0000313" key="2">
    <source>
        <dbReference type="Proteomes" id="UP001595556"/>
    </source>
</evidence>
<comment type="caution">
    <text evidence="1">The sequence shown here is derived from an EMBL/GenBank/DDBJ whole genome shotgun (WGS) entry which is preliminary data.</text>
</comment>
<name>A0ABV7H762_9BURK</name>
<evidence type="ECO:0000313" key="1">
    <source>
        <dbReference type="EMBL" id="MFC3148359.1"/>
    </source>
</evidence>